<accession>A0A8F3DW82</accession>
<dbReference type="EMBL" id="CP071137">
    <property type="protein sequence ID" value="QWY76303.1"/>
    <property type="molecule type" value="Genomic_DNA"/>
</dbReference>
<evidence type="ECO:0000259" key="2">
    <source>
        <dbReference type="Pfam" id="PF02464"/>
    </source>
</evidence>
<dbReference type="InterPro" id="IPR008136">
    <property type="entry name" value="CinA_C"/>
</dbReference>
<gene>
    <name evidence="3" type="primary">pncC</name>
    <name evidence="3" type="ORF">FEMY_08450</name>
    <name evidence="4" type="ORF">JZL65_07190</name>
</gene>
<keyword evidence="3" id="KW-0378">Hydrolase</keyword>
<evidence type="ECO:0000313" key="5">
    <source>
        <dbReference type="Proteomes" id="UP000075653"/>
    </source>
</evidence>
<proteinExistence type="predicted"/>
<protein>
    <submittedName>
        <fullName evidence="4">CinA family protein</fullName>
    </submittedName>
    <submittedName>
        <fullName evidence="3">Nicotinamide-nucleotide amidohydrolase PncC</fullName>
        <ecNumber evidence="3">3.5.1.42</ecNumber>
    </submittedName>
</protein>
<evidence type="ECO:0000256" key="1">
    <source>
        <dbReference type="SAM" id="MobiDB-lite"/>
    </source>
</evidence>
<keyword evidence="5" id="KW-1185">Reference proteome</keyword>
<sequence length="180" mass="18979">MGTSEQDLETTDPLPRKSDKDLAQRVGDALSQRGWTLATAESCTGGGMAALVTEIPGCSQWFDRAWVTYSNHSKVTLLGVPEELIEAFGAVSEPVVCAMVEGALKLSRADIVVAVSGVAGPGGGTAHKPVGTVCLAWGERQGGIRTDTFWFPGDRHAIRTAAITQGLLGVWEWVCKPALA</sequence>
<name>A0A8F3DW82_9PROT</name>
<feature type="region of interest" description="Disordered" evidence="1">
    <location>
        <begin position="1"/>
        <end position="20"/>
    </location>
</feature>
<feature type="domain" description="CinA C-terminal" evidence="2">
    <location>
        <begin position="20"/>
        <end position="168"/>
    </location>
</feature>
<dbReference type="Proteomes" id="UP000075653">
    <property type="component" value="Unassembled WGS sequence"/>
</dbReference>
<dbReference type="GO" id="GO:0019159">
    <property type="term" value="F:nicotinamide-nucleotide amidase activity"/>
    <property type="evidence" value="ECO:0007669"/>
    <property type="project" value="UniProtKB-EC"/>
</dbReference>
<dbReference type="Gene3D" id="3.90.950.20">
    <property type="entry name" value="CinA-like"/>
    <property type="match status" value="1"/>
</dbReference>
<dbReference type="EC" id="3.5.1.42" evidence="3"/>
<dbReference type="Pfam" id="PF02464">
    <property type="entry name" value="CinA"/>
    <property type="match status" value="1"/>
</dbReference>
<reference evidence="4" key="2">
    <citation type="submission" date="2021-02" db="EMBL/GenBank/DDBJ databases">
        <title>Comparative genomics of Ferrovum myxofaciens strains, predominant extremophile bacteria forming large biofilm stalactites in acid mine ecosystems.</title>
        <authorList>
            <person name="Burkartova K."/>
            <person name="Ridl J."/>
            <person name="Pajer P."/>
            <person name="Falteisek L."/>
        </authorList>
    </citation>
    <scope>NUCLEOTIDE SEQUENCE</scope>
    <source>
        <strain evidence="4">MI1III</strain>
    </source>
</reference>
<accession>A0A149VZ23</accession>
<evidence type="ECO:0000313" key="3">
    <source>
        <dbReference type="EMBL" id="KXW58446.1"/>
    </source>
</evidence>
<dbReference type="RefSeq" id="WP_062187770.1">
    <property type="nucleotide sequence ID" value="NZ_CP053675.1"/>
</dbReference>
<evidence type="ECO:0000313" key="4">
    <source>
        <dbReference type="EMBL" id="QWY76303.1"/>
    </source>
</evidence>
<dbReference type="InterPro" id="IPR036653">
    <property type="entry name" value="CinA-like_C"/>
</dbReference>
<reference evidence="3 5" key="1">
    <citation type="submission" date="2016-01" db="EMBL/GenBank/DDBJ databases">
        <title>Genome sequence of the acidophilic iron oxidising Ferrovum strain Z-31.</title>
        <authorList>
            <person name="Poehlein A."/>
            <person name="Ullrich S.R."/>
            <person name="Schloemann M."/>
            <person name="Muehling M."/>
            <person name="Daniel R."/>
        </authorList>
    </citation>
    <scope>NUCLEOTIDE SEQUENCE [LARGE SCALE GENOMIC DNA]</scope>
    <source>
        <strain evidence="3 5">Z-31</strain>
    </source>
</reference>
<feature type="compositionally biased region" description="Acidic residues" evidence="1">
    <location>
        <begin position="1"/>
        <end position="10"/>
    </location>
</feature>
<dbReference type="NCBIfam" id="TIGR00199">
    <property type="entry name" value="PncC_domain"/>
    <property type="match status" value="1"/>
</dbReference>
<dbReference type="EMBL" id="LRRD01000013">
    <property type="protein sequence ID" value="KXW58446.1"/>
    <property type="molecule type" value="Genomic_DNA"/>
</dbReference>
<dbReference type="SUPFAM" id="SSF142433">
    <property type="entry name" value="CinA-like"/>
    <property type="match status" value="1"/>
</dbReference>
<dbReference type="PATRIC" id="fig|1789004.3.peg.857"/>
<organism evidence="3 5">
    <name type="scientific">Ferrovum myxofaciens</name>
    <dbReference type="NCBI Taxonomy" id="416213"/>
    <lineage>
        <taxon>Bacteria</taxon>
        <taxon>Pseudomonadati</taxon>
        <taxon>Pseudomonadota</taxon>
        <taxon>Betaproteobacteria</taxon>
        <taxon>Ferrovales</taxon>
        <taxon>Ferrovaceae</taxon>
        <taxon>Ferrovum</taxon>
    </lineage>
</organism>
<dbReference type="Proteomes" id="UP000683551">
    <property type="component" value="Chromosome"/>
</dbReference>
<dbReference type="AlphaFoldDB" id="A0A8F3DW82"/>